<dbReference type="InterPro" id="IPR003615">
    <property type="entry name" value="HNH_nuc"/>
</dbReference>
<feature type="compositionally biased region" description="Acidic residues" evidence="2">
    <location>
        <begin position="487"/>
        <end position="496"/>
    </location>
</feature>
<feature type="compositionally biased region" description="Basic and acidic residues" evidence="2">
    <location>
        <begin position="454"/>
        <end position="463"/>
    </location>
</feature>
<comment type="caution">
    <text evidence="4">The sequence shown here is derived from an EMBL/GenBank/DDBJ whole genome shotgun (WGS) entry which is preliminary data.</text>
</comment>
<evidence type="ECO:0000313" key="4">
    <source>
        <dbReference type="EMBL" id="MBS9535818.1"/>
    </source>
</evidence>
<evidence type="ECO:0000259" key="3">
    <source>
        <dbReference type="SMART" id="SM00507"/>
    </source>
</evidence>
<dbReference type="Gene3D" id="1.10.30.50">
    <property type="match status" value="1"/>
</dbReference>
<keyword evidence="4" id="KW-0378">Hydrolase</keyword>
<comment type="similarity">
    <text evidence="1">Belongs to the Rv1128c/1148c/1588c/1702c/1945/3466 family.</text>
</comment>
<organism evidence="4 5">
    <name type="scientific">Mycolicibacter acidiphilus</name>
    <dbReference type="NCBI Taxonomy" id="2835306"/>
    <lineage>
        <taxon>Bacteria</taxon>
        <taxon>Bacillati</taxon>
        <taxon>Actinomycetota</taxon>
        <taxon>Actinomycetes</taxon>
        <taxon>Mycobacteriales</taxon>
        <taxon>Mycobacteriaceae</taxon>
        <taxon>Mycolicibacter</taxon>
    </lineage>
</organism>
<dbReference type="Pfam" id="PF02720">
    <property type="entry name" value="DUF222"/>
    <property type="match status" value="1"/>
</dbReference>
<reference evidence="4 5" key="1">
    <citation type="submission" date="2021-05" db="EMBL/GenBank/DDBJ databases">
        <title>Mycobacterium acidophilum sp. nov., an extremely acid-tolerant member of the genus Mycobacterium.</title>
        <authorList>
            <person name="Xia J."/>
        </authorList>
    </citation>
    <scope>NUCLEOTIDE SEQUENCE [LARGE SCALE GENOMIC DNA]</scope>
    <source>
        <strain evidence="4 5">M1</strain>
    </source>
</reference>
<dbReference type="Pfam" id="PF01844">
    <property type="entry name" value="HNH"/>
    <property type="match status" value="1"/>
</dbReference>
<protein>
    <submittedName>
        <fullName evidence="4">HNH endonuclease</fullName>
    </submittedName>
</protein>
<dbReference type="EMBL" id="JAHCLR010000060">
    <property type="protein sequence ID" value="MBS9535818.1"/>
    <property type="molecule type" value="Genomic_DNA"/>
</dbReference>
<proteinExistence type="inferred from homology"/>
<name>A0ABS5RND1_9MYCO</name>
<keyword evidence="4" id="KW-0540">Nuclease</keyword>
<gene>
    <name evidence="4" type="ORF">KIH27_19720</name>
</gene>
<dbReference type="CDD" id="cd00085">
    <property type="entry name" value="HNHc"/>
    <property type="match status" value="1"/>
</dbReference>
<accession>A0ABS5RND1</accession>
<feature type="domain" description="HNH nuclease" evidence="3">
    <location>
        <begin position="327"/>
        <end position="379"/>
    </location>
</feature>
<dbReference type="InterPro" id="IPR002711">
    <property type="entry name" value="HNH"/>
</dbReference>
<feature type="region of interest" description="Disordered" evidence="2">
    <location>
        <begin position="427"/>
        <end position="496"/>
    </location>
</feature>
<dbReference type="GO" id="GO:0004519">
    <property type="term" value="F:endonuclease activity"/>
    <property type="evidence" value="ECO:0007669"/>
    <property type="project" value="UniProtKB-KW"/>
</dbReference>
<evidence type="ECO:0000256" key="2">
    <source>
        <dbReference type="SAM" id="MobiDB-lite"/>
    </source>
</evidence>
<dbReference type="Proteomes" id="UP001519535">
    <property type="component" value="Unassembled WGS sequence"/>
</dbReference>
<evidence type="ECO:0000313" key="5">
    <source>
        <dbReference type="Proteomes" id="UP001519535"/>
    </source>
</evidence>
<sequence>MRRPASMSDPRFMIARMFDDCSAAEVVDRLCGAARAENASAGARLDAIGELYARRLCAGADRELWAIDATSAVVAEVASALAIGTGLAASYVFYAQAMRYRLPAVGALLRAGDIGYLLFQAIVHRTDLITDPEALADVDAELALTITGWPSLTRAKLNGRIDQVVARRDPDAVRRRRQSHEDRRVSLTDGGDGITELFGRLFTLDAHRLDTRLDAIAGTVCDHDPRNRGQRRADALGALVAGSDRLACRCARPDCPAGTAPPAAPVVIHVLARQEGLDGSTADPGVALDSNALIPAELLAEVAATAALHPLAIPANAPEHRYRPSKALADFVRARHLTCRFPGCDVPAADCDLDHTTPYAEGGKTHASNLKAMCRRDHLLKTFWGWQDKQLPDGTLIWTAPTGHTYITTPGSALLFPHLCAPTGDLAPPPPRAADPCTDRTAMMPRHRHTRARNRADYVAAERRRNRTARHTPSPTRHARTIPAADGEPDGDPPPF</sequence>
<keyword evidence="4" id="KW-0255">Endonuclease</keyword>
<dbReference type="InterPro" id="IPR003870">
    <property type="entry name" value="DUF222"/>
</dbReference>
<dbReference type="SMART" id="SM00507">
    <property type="entry name" value="HNHc"/>
    <property type="match status" value="1"/>
</dbReference>
<keyword evidence="5" id="KW-1185">Reference proteome</keyword>
<evidence type="ECO:0000256" key="1">
    <source>
        <dbReference type="ARBA" id="ARBA00023450"/>
    </source>
</evidence>